<organism evidence="1 2">
    <name type="scientific">Bradyrhizobium erythrophlei</name>
    <dbReference type="NCBI Taxonomy" id="1437360"/>
    <lineage>
        <taxon>Bacteria</taxon>
        <taxon>Pseudomonadati</taxon>
        <taxon>Pseudomonadota</taxon>
        <taxon>Alphaproteobacteria</taxon>
        <taxon>Hyphomicrobiales</taxon>
        <taxon>Nitrobacteraceae</taxon>
        <taxon>Bradyrhizobium</taxon>
    </lineage>
</organism>
<proteinExistence type="predicted"/>
<accession>A0A1M5UNH4</accession>
<sequence>MSRLFPQWSIFRVQRIALAIGLFLLPVATSAQQREGGAFSRFAGNWSGEGTVKTSAGNERIRCKAHYDVTSDGASLEQSLLCASDSYKLEVRSKVAATGTRFAGKWNEVTRDAIGNISGTITGAGIRGKIDGIGFTADLAISTQANRQSVTIEPTGATDISQVAITLTRI</sequence>
<gene>
    <name evidence="1" type="ORF">SAMN05443248_5521</name>
</gene>
<dbReference type="Proteomes" id="UP000189796">
    <property type="component" value="Chromosome I"/>
</dbReference>
<dbReference type="AlphaFoldDB" id="A0A1M5UNH4"/>
<dbReference type="EMBL" id="LT670817">
    <property type="protein sequence ID" value="SHH64592.1"/>
    <property type="molecule type" value="Genomic_DNA"/>
</dbReference>
<reference evidence="1 2" key="1">
    <citation type="submission" date="2016-11" db="EMBL/GenBank/DDBJ databases">
        <authorList>
            <person name="Jaros S."/>
            <person name="Januszkiewicz K."/>
            <person name="Wedrychowicz H."/>
        </authorList>
    </citation>
    <scope>NUCLEOTIDE SEQUENCE [LARGE SCALE GENOMIC DNA]</scope>
    <source>
        <strain evidence="1 2">GAS138</strain>
    </source>
</reference>
<evidence type="ECO:0000313" key="1">
    <source>
        <dbReference type="EMBL" id="SHH64592.1"/>
    </source>
</evidence>
<evidence type="ECO:0000313" key="2">
    <source>
        <dbReference type="Proteomes" id="UP000189796"/>
    </source>
</evidence>
<name>A0A1M5UNH4_9BRAD</name>
<protein>
    <submittedName>
        <fullName evidence="1">Uncharacterized protein</fullName>
    </submittedName>
</protein>
<dbReference type="RefSeq" id="WP_245332255.1">
    <property type="nucleotide sequence ID" value="NZ_LT670817.1"/>
</dbReference>